<proteinExistence type="predicted"/>
<dbReference type="Proteomes" id="UP000184536">
    <property type="component" value="Unassembled WGS sequence"/>
</dbReference>
<dbReference type="PANTHER" id="PTHR36566">
    <property type="entry name" value="NICKEL INSERTION PROTEIN-RELATED"/>
    <property type="match status" value="1"/>
</dbReference>
<sequence length="247" mass="26924">MGKVLFFDCFSGISGDMALGAFLDLGIDEHYFIEELAKLHVEGFRLDIRQSMKKGITGTSFTVILEENLHTHHHRNLYDIEKIIDDSALNPSVKALSKKIFRLVAEAEAKIHGKALEQVHFHEVGAIDSIVDIVGVAICMDFLGMPTVYTSPLQVGSGFVRCAHGMIPVPAPATLEILKGVPIYNHGIQTELVTPTGAAIVKALSSGFGDIPAMEVEKIGYGLGKKDLEIPNMLRICLGEKKKSRIS</sequence>
<gene>
    <name evidence="2" type="ORF">SAMN02745975_02799</name>
</gene>
<dbReference type="NCBIfam" id="TIGR00299">
    <property type="entry name" value="nickel pincer cofactor biosynthesis protein LarC"/>
    <property type="match status" value="1"/>
</dbReference>
<evidence type="ECO:0000313" key="2">
    <source>
        <dbReference type="EMBL" id="SHJ75879.1"/>
    </source>
</evidence>
<dbReference type="STRING" id="1121919.SAMN02745975_02799"/>
<dbReference type="Pfam" id="PF01969">
    <property type="entry name" value="Ni_insertion"/>
    <property type="match status" value="1"/>
</dbReference>
<evidence type="ECO:0000256" key="1">
    <source>
        <dbReference type="ARBA" id="ARBA00022596"/>
    </source>
</evidence>
<reference evidence="3" key="1">
    <citation type="submission" date="2016-11" db="EMBL/GenBank/DDBJ databases">
        <authorList>
            <person name="Varghese N."/>
            <person name="Submissions S."/>
        </authorList>
    </citation>
    <scope>NUCLEOTIDE SEQUENCE [LARGE SCALE GENOMIC DNA]</scope>
    <source>
        <strain evidence="3">DSM 17957</strain>
    </source>
</reference>
<organism evidence="2 3">
    <name type="scientific">Geosporobacter subterraneus DSM 17957</name>
    <dbReference type="NCBI Taxonomy" id="1121919"/>
    <lineage>
        <taxon>Bacteria</taxon>
        <taxon>Bacillati</taxon>
        <taxon>Bacillota</taxon>
        <taxon>Clostridia</taxon>
        <taxon>Peptostreptococcales</taxon>
        <taxon>Thermotaleaceae</taxon>
        <taxon>Geosporobacter</taxon>
    </lineage>
</organism>
<protein>
    <submittedName>
        <fullName evidence="2">TIGR00299 family protein</fullName>
    </submittedName>
</protein>
<keyword evidence="1" id="KW-0533">Nickel</keyword>
<dbReference type="InterPro" id="IPR002822">
    <property type="entry name" value="Ni_insertion"/>
</dbReference>
<evidence type="ECO:0000313" key="3">
    <source>
        <dbReference type="Proteomes" id="UP000184536"/>
    </source>
</evidence>
<name>A0A1M6LXE7_9FIRM</name>
<dbReference type="AlphaFoldDB" id="A0A1M6LXE7"/>
<dbReference type="EMBL" id="FQZV01000040">
    <property type="protein sequence ID" value="SHJ75879.1"/>
    <property type="molecule type" value="Genomic_DNA"/>
</dbReference>
<accession>A0A1M6LXE7</accession>
<dbReference type="PANTHER" id="PTHR36566:SF1">
    <property type="entry name" value="PYRIDINIUM-3,5-BISTHIOCARBOXYLIC ACID MONONUCLEOTIDE NICKEL INSERTION PROTEIN"/>
    <property type="match status" value="1"/>
</dbReference>
<keyword evidence="3" id="KW-1185">Reference proteome</keyword>